<evidence type="ECO:0000313" key="2">
    <source>
        <dbReference type="Proteomes" id="UP000675379"/>
    </source>
</evidence>
<sequence length="163" mass="18326">MITLCEYKKRVGVTKTKYVADWIEKGLIPGVIKAADIESTLFPDSSRRPYKDRSKIKATSEASKIRTHIMKASLNREHITKEMCHLSQMEFNGFIHELVAADLVRLRIEEGITYYDATIKSEVYEGKTFGELRKFTLDALEAVAKGTAEGTIDALRNLAAAAR</sequence>
<comment type="caution">
    <text evidence="1">The sequence shown here is derived from an EMBL/GenBank/DDBJ whole genome shotgun (WGS) entry which is preliminary data.</text>
</comment>
<protein>
    <submittedName>
        <fullName evidence="1">Uncharacterized protein</fullName>
    </submittedName>
</protein>
<proteinExistence type="predicted"/>
<gene>
    <name evidence="1" type="ORF">KCG48_08575</name>
</gene>
<name>A0A941CS72_9CLOT</name>
<dbReference type="EMBL" id="JAGSCS010000010">
    <property type="protein sequence ID" value="MBR0576396.1"/>
    <property type="molecule type" value="Genomic_DNA"/>
</dbReference>
<accession>A0A941CS72</accession>
<reference evidence="1" key="1">
    <citation type="submission" date="2021-04" db="EMBL/GenBank/DDBJ databases">
        <title>Proteiniclasticum sedimins sp. nov., an obligate anaerobic bacterium isolated from anaerobic sludge.</title>
        <authorList>
            <person name="Liu J."/>
        </authorList>
    </citation>
    <scope>NUCLEOTIDE SEQUENCE</scope>
    <source>
        <strain evidence="1">BAD-10</strain>
    </source>
</reference>
<evidence type="ECO:0000313" key="1">
    <source>
        <dbReference type="EMBL" id="MBR0576396.1"/>
    </source>
</evidence>
<dbReference type="AlphaFoldDB" id="A0A941CS72"/>
<keyword evidence="2" id="KW-1185">Reference proteome</keyword>
<organism evidence="1 2">
    <name type="scientific">Proteiniclasticum sediminis</name>
    <dbReference type="NCBI Taxonomy" id="2804028"/>
    <lineage>
        <taxon>Bacteria</taxon>
        <taxon>Bacillati</taxon>
        <taxon>Bacillota</taxon>
        <taxon>Clostridia</taxon>
        <taxon>Eubacteriales</taxon>
        <taxon>Clostridiaceae</taxon>
        <taxon>Proteiniclasticum</taxon>
    </lineage>
</organism>
<dbReference type="Proteomes" id="UP000675379">
    <property type="component" value="Unassembled WGS sequence"/>
</dbReference>